<evidence type="ECO:0000313" key="2">
    <source>
        <dbReference type="Proteomes" id="UP000192366"/>
    </source>
</evidence>
<dbReference type="InterPro" id="IPR056928">
    <property type="entry name" value="Gp77-like"/>
</dbReference>
<reference evidence="1 2" key="1">
    <citation type="submission" date="2017-02" db="EMBL/GenBank/DDBJ databases">
        <title>The new phylogeny of genus Mycobacterium.</title>
        <authorList>
            <person name="Tortoli E."/>
            <person name="Trovato A."/>
            <person name="Cirillo D.M."/>
        </authorList>
    </citation>
    <scope>NUCLEOTIDE SEQUENCE [LARGE SCALE GENOMIC DNA]</scope>
    <source>
        <strain evidence="1 2">DSM 45578</strain>
    </source>
</reference>
<sequence>MSVNVNPNAPDYVYGIVAYGWTGEPSVSGDTIGCTWTGATPLPLLATPLLFGSNKNLLMGWIVENPSSGTVVASHSGIGTGLDTRSRFITVGVWSQAQPLDLPNIQAAVVSAVGSTNVATSGVTVPSILPASRVITAHLVGKGKKINDFTGTRVASAPSPSGNGQLLLGETRGAASVNPTITHNTSTQLWGAFGLNTDPAPLAFGAAGRHKAGSGSWGGSVYRFAEPHPDRYYEVPRIGSSTILAGNFVRSTDGVAMPVWVKDPDDTNDYTLDWSNHLADDDRITHVEHTVSGSLRRFSQALDETGHMTQVWINGGTVNVTRSVRVRASTARGRRFDRTFWIAGTQN</sequence>
<proteinExistence type="predicted"/>
<organism evidence="1 2">
    <name type="scientific">Mycolicibacterium bacteremicum</name>
    <name type="common">Mycobacterium bacteremicum</name>
    <dbReference type="NCBI Taxonomy" id="564198"/>
    <lineage>
        <taxon>Bacteria</taxon>
        <taxon>Bacillati</taxon>
        <taxon>Actinomycetota</taxon>
        <taxon>Actinomycetes</taxon>
        <taxon>Mycobacteriales</taxon>
        <taxon>Mycobacteriaceae</taxon>
        <taxon>Mycolicibacterium</taxon>
    </lineage>
</organism>
<accession>A0A1W9Z0I0</accession>
<dbReference type="AlphaFoldDB" id="A0A1W9Z0I0"/>
<dbReference type="STRING" id="564198.BST17_08535"/>
<dbReference type="Pfam" id="PF23148">
    <property type="entry name" value="Gp77"/>
    <property type="match status" value="1"/>
</dbReference>
<dbReference type="EMBL" id="MVHJ01000005">
    <property type="protein sequence ID" value="ORA05793.1"/>
    <property type="molecule type" value="Genomic_DNA"/>
</dbReference>
<protein>
    <recommendedName>
        <fullName evidence="3">Minor tail protein</fullName>
    </recommendedName>
</protein>
<evidence type="ECO:0008006" key="3">
    <source>
        <dbReference type="Google" id="ProtNLM"/>
    </source>
</evidence>
<keyword evidence="2" id="KW-1185">Reference proteome</keyword>
<evidence type="ECO:0000313" key="1">
    <source>
        <dbReference type="EMBL" id="ORA05793.1"/>
    </source>
</evidence>
<name>A0A1W9Z0I0_MYCBA</name>
<gene>
    <name evidence="1" type="ORF">BST17_08535</name>
</gene>
<dbReference type="Proteomes" id="UP000192366">
    <property type="component" value="Unassembled WGS sequence"/>
</dbReference>
<comment type="caution">
    <text evidence="1">The sequence shown here is derived from an EMBL/GenBank/DDBJ whole genome shotgun (WGS) entry which is preliminary data.</text>
</comment>